<dbReference type="Pfam" id="PF00179">
    <property type="entry name" value="UQ_con"/>
    <property type="match status" value="1"/>
</dbReference>
<dbReference type="InterPro" id="IPR000608">
    <property type="entry name" value="UBC"/>
</dbReference>
<proteinExistence type="predicted"/>
<dbReference type="eggNOG" id="KOG0417">
    <property type="taxonomic scope" value="Eukaryota"/>
</dbReference>
<dbReference type="Gene3D" id="3.10.110.10">
    <property type="entry name" value="Ubiquitin Conjugating Enzyme"/>
    <property type="match status" value="1"/>
</dbReference>
<name>M8A9T5_TRIUA</name>
<dbReference type="AlphaFoldDB" id="M8A9T5"/>
<dbReference type="OMA" id="RELWQFW"/>
<dbReference type="SUPFAM" id="SSF54495">
    <property type="entry name" value="UBC-like"/>
    <property type="match status" value="1"/>
</dbReference>
<dbReference type="PANTHER" id="PTHR24068">
    <property type="entry name" value="UBIQUITIN-CONJUGATING ENZYME E2"/>
    <property type="match status" value="1"/>
</dbReference>
<dbReference type="STRING" id="4572.M8A9T5"/>
<sequence>MDAVSPQLRRATIGPDTSVPVLQNCKSCCRWKGGANGKGRMSARAPPPPTMPESDWAVRRIRKELKLLWLDPPAFCRPGPAPVTDPFHWEVVIDGPDGSPYSGGTFPVDVAIPKKYPMKPIKLTFKTKVYHPNIGPEGRMALDIFGEWWSPAITISTALLSVVSVLYDPVLDLPVRRDAALQYRHERGLFEQKARRWTRRYASAPVASFCPAAPGKELLEEAATRYDLVVDGDRF</sequence>
<accession>M8A9T5</accession>
<reference evidence="1" key="1">
    <citation type="journal article" date="2013" name="Nature">
        <title>Draft genome of the wheat A-genome progenitor Triticum urartu.</title>
        <authorList>
            <person name="Ling H.Q."/>
            <person name="Zhao S."/>
            <person name="Liu D."/>
            <person name="Wang J."/>
            <person name="Sun H."/>
            <person name="Zhang C."/>
            <person name="Fan H."/>
            <person name="Li D."/>
            <person name="Dong L."/>
            <person name="Tao Y."/>
            <person name="Gao C."/>
            <person name="Wu H."/>
            <person name="Li Y."/>
            <person name="Cui Y."/>
            <person name="Guo X."/>
            <person name="Zheng S."/>
            <person name="Wang B."/>
            <person name="Yu K."/>
            <person name="Liang Q."/>
            <person name="Yang W."/>
            <person name="Lou X."/>
            <person name="Chen J."/>
            <person name="Feng M."/>
            <person name="Jian J."/>
            <person name="Zhang X."/>
            <person name="Luo G."/>
            <person name="Jiang Y."/>
            <person name="Liu J."/>
            <person name="Wang Z."/>
            <person name="Sha Y."/>
            <person name="Zhang B."/>
            <person name="Wu H."/>
            <person name="Tang D."/>
            <person name="Shen Q."/>
            <person name="Xue P."/>
            <person name="Zou S."/>
            <person name="Wang X."/>
            <person name="Liu X."/>
            <person name="Wang F."/>
            <person name="Yang Y."/>
            <person name="An X."/>
            <person name="Dong Z."/>
            <person name="Zhang K."/>
            <person name="Zhang X."/>
            <person name="Luo M.C."/>
            <person name="Dvorak J."/>
            <person name="Tong Y."/>
            <person name="Wang J."/>
            <person name="Yang H."/>
            <person name="Li Z."/>
            <person name="Wang D."/>
            <person name="Zhang A."/>
            <person name="Wang J."/>
        </authorList>
    </citation>
    <scope>NUCLEOTIDE SEQUENCE</scope>
</reference>
<dbReference type="EMBL" id="KD096632">
    <property type="protein sequence ID" value="EMS61425.1"/>
    <property type="molecule type" value="Genomic_DNA"/>
</dbReference>
<dbReference type="InterPro" id="IPR016135">
    <property type="entry name" value="UBQ-conjugating_enzyme/RWD"/>
</dbReference>
<gene>
    <name evidence="1" type="ORF">TRIUR3_17087</name>
</gene>
<organism evidence="1">
    <name type="scientific">Triticum urartu</name>
    <name type="common">Red wild einkorn</name>
    <name type="synonym">Crithodium urartu</name>
    <dbReference type="NCBI Taxonomy" id="4572"/>
    <lineage>
        <taxon>Eukaryota</taxon>
        <taxon>Viridiplantae</taxon>
        <taxon>Streptophyta</taxon>
        <taxon>Embryophyta</taxon>
        <taxon>Tracheophyta</taxon>
        <taxon>Spermatophyta</taxon>
        <taxon>Magnoliopsida</taxon>
        <taxon>Liliopsida</taxon>
        <taxon>Poales</taxon>
        <taxon>Poaceae</taxon>
        <taxon>BOP clade</taxon>
        <taxon>Pooideae</taxon>
        <taxon>Triticodae</taxon>
        <taxon>Triticeae</taxon>
        <taxon>Triticinae</taxon>
        <taxon>Triticum</taxon>
    </lineage>
</organism>
<dbReference type="PROSITE" id="PS50127">
    <property type="entry name" value="UBC_2"/>
    <property type="match status" value="1"/>
</dbReference>
<dbReference type="SMART" id="SM00212">
    <property type="entry name" value="UBCc"/>
    <property type="match status" value="1"/>
</dbReference>
<evidence type="ECO:0000313" key="1">
    <source>
        <dbReference type="EMBL" id="EMS61425.1"/>
    </source>
</evidence>
<protein>
    <submittedName>
        <fullName evidence="1">Ubiquitin-conjugating enzyme E2 11</fullName>
    </submittedName>
</protein>